<dbReference type="Gene3D" id="3.40.50.1110">
    <property type="entry name" value="SGNH hydrolase"/>
    <property type="match status" value="1"/>
</dbReference>
<comment type="similarity">
    <text evidence="1">Belongs to the 'GDSL' lipolytic enzyme family.</text>
</comment>
<dbReference type="InterPro" id="IPR035669">
    <property type="entry name" value="SGNH_plant_lipase-like"/>
</dbReference>
<dbReference type="GO" id="GO:0016788">
    <property type="term" value="F:hydrolase activity, acting on ester bonds"/>
    <property type="evidence" value="ECO:0007669"/>
    <property type="project" value="InterPro"/>
</dbReference>
<dbReference type="Pfam" id="PF00657">
    <property type="entry name" value="Lipase_GDSL"/>
    <property type="match status" value="1"/>
</dbReference>
<dbReference type="InterPro" id="IPR036514">
    <property type="entry name" value="SGNH_hydro_sf"/>
</dbReference>
<name>A0A2P5DD63_TREOI</name>
<keyword evidence="3" id="KW-1185">Reference proteome</keyword>
<dbReference type="InterPro" id="IPR001087">
    <property type="entry name" value="GDSL"/>
</dbReference>
<dbReference type="InterPro" id="IPR050592">
    <property type="entry name" value="GDSL_lipolytic_enzyme"/>
</dbReference>
<evidence type="ECO:0000256" key="1">
    <source>
        <dbReference type="ARBA" id="ARBA00008668"/>
    </source>
</evidence>
<evidence type="ECO:0000313" key="2">
    <source>
        <dbReference type="EMBL" id="PON71229.1"/>
    </source>
</evidence>
<dbReference type="EMBL" id="JXTC01000278">
    <property type="protein sequence ID" value="PON71229.1"/>
    <property type="molecule type" value="Genomic_DNA"/>
</dbReference>
<dbReference type="Proteomes" id="UP000237000">
    <property type="component" value="Unassembled WGS sequence"/>
</dbReference>
<dbReference type="STRING" id="63057.A0A2P5DD63"/>
<sequence>MSTVRYFGRINTTAAQTHEHEPIHVRGQSVPAIFIFGDSVVDNGNNNQIATVVKSNFPPYGRDFTNHEPTGRFCNGRLVTDIIAEDYIGFNSYPPAYLTEKARGRNLLNGTNFASAGSGYYEQTAELNLVVSLNKQLDNYYDYQAKLVEIIGESNASSIFSDALYIVSTGSSDFIQNYYINPVLQSVYTTNQFFIILLRNYAEFITNLHGMGARKIGVTTLPPLGCLPAAITLFGLGSNQCIEKFNNDAISFNRRLNRTSENLRNRLPNLNLVVLDVYQPLYDLITNPVEHGFSEARKGCCGTGLLETSILCNELSIGTCSNASEYIFWDAFHPTEAANKILADSLIKAGSSLIYR</sequence>
<dbReference type="PANTHER" id="PTHR45642:SF67">
    <property type="entry name" value="GDSL-LIKE LIPASE_ACYLHYDROLASE FAMILY PROTEIN, EXPRESSED"/>
    <property type="match status" value="1"/>
</dbReference>
<accession>A0A2P5DD63</accession>
<dbReference type="OrthoDB" id="1600564at2759"/>
<gene>
    <name evidence="2" type="ORF">TorRG33x02_255210</name>
</gene>
<protein>
    <submittedName>
        <fullName evidence="2">Lipase</fullName>
    </submittedName>
</protein>
<dbReference type="PANTHER" id="PTHR45642">
    <property type="entry name" value="GDSL ESTERASE/LIPASE EXL3"/>
    <property type="match status" value="1"/>
</dbReference>
<dbReference type="CDD" id="cd01837">
    <property type="entry name" value="SGNH_plant_lipase_like"/>
    <property type="match status" value="1"/>
</dbReference>
<dbReference type="FunFam" id="3.40.50.1110:FF:000003">
    <property type="entry name" value="GDSL esterase/lipase APG"/>
    <property type="match status" value="1"/>
</dbReference>
<reference evidence="3" key="1">
    <citation type="submission" date="2016-06" db="EMBL/GenBank/DDBJ databases">
        <title>Parallel loss of symbiosis genes in relatives of nitrogen-fixing non-legume Parasponia.</title>
        <authorList>
            <person name="Van Velzen R."/>
            <person name="Holmer R."/>
            <person name="Bu F."/>
            <person name="Rutten L."/>
            <person name="Van Zeijl A."/>
            <person name="Liu W."/>
            <person name="Santuari L."/>
            <person name="Cao Q."/>
            <person name="Sharma T."/>
            <person name="Shen D."/>
            <person name="Roswanjaya Y."/>
            <person name="Wardhani T."/>
            <person name="Kalhor M.S."/>
            <person name="Jansen J."/>
            <person name="Van den Hoogen J."/>
            <person name="Gungor B."/>
            <person name="Hartog M."/>
            <person name="Hontelez J."/>
            <person name="Verver J."/>
            <person name="Yang W.-C."/>
            <person name="Schijlen E."/>
            <person name="Repin R."/>
            <person name="Schilthuizen M."/>
            <person name="Schranz E."/>
            <person name="Heidstra R."/>
            <person name="Miyata K."/>
            <person name="Fedorova E."/>
            <person name="Kohlen W."/>
            <person name="Bisseling T."/>
            <person name="Smit S."/>
            <person name="Geurts R."/>
        </authorList>
    </citation>
    <scope>NUCLEOTIDE SEQUENCE [LARGE SCALE GENOMIC DNA]</scope>
    <source>
        <strain evidence="3">cv. RG33-2</strain>
    </source>
</reference>
<comment type="caution">
    <text evidence="2">The sequence shown here is derived from an EMBL/GenBank/DDBJ whole genome shotgun (WGS) entry which is preliminary data.</text>
</comment>
<proteinExistence type="inferred from homology"/>
<dbReference type="FunCoup" id="A0A2P5DD63">
    <property type="interactions" value="41"/>
</dbReference>
<dbReference type="AlphaFoldDB" id="A0A2P5DD63"/>
<evidence type="ECO:0000313" key="3">
    <source>
        <dbReference type="Proteomes" id="UP000237000"/>
    </source>
</evidence>
<dbReference type="InParanoid" id="A0A2P5DD63"/>
<dbReference type="SUPFAM" id="SSF52266">
    <property type="entry name" value="SGNH hydrolase"/>
    <property type="match status" value="1"/>
</dbReference>
<organism evidence="2 3">
    <name type="scientific">Trema orientale</name>
    <name type="common">Charcoal tree</name>
    <name type="synonym">Celtis orientalis</name>
    <dbReference type="NCBI Taxonomy" id="63057"/>
    <lineage>
        <taxon>Eukaryota</taxon>
        <taxon>Viridiplantae</taxon>
        <taxon>Streptophyta</taxon>
        <taxon>Embryophyta</taxon>
        <taxon>Tracheophyta</taxon>
        <taxon>Spermatophyta</taxon>
        <taxon>Magnoliopsida</taxon>
        <taxon>eudicotyledons</taxon>
        <taxon>Gunneridae</taxon>
        <taxon>Pentapetalae</taxon>
        <taxon>rosids</taxon>
        <taxon>fabids</taxon>
        <taxon>Rosales</taxon>
        <taxon>Cannabaceae</taxon>
        <taxon>Trema</taxon>
    </lineage>
</organism>